<proteinExistence type="predicted"/>
<evidence type="ECO:0000313" key="2">
    <source>
        <dbReference type="Proteomes" id="UP000615446"/>
    </source>
</evidence>
<accession>A0A8H3QL87</accession>
<comment type="caution">
    <text evidence="1">The sequence shown here is derived from an EMBL/GenBank/DDBJ whole genome shotgun (WGS) entry which is preliminary data.</text>
</comment>
<organism evidence="1 2">
    <name type="scientific">Rhizophagus clarus</name>
    <dbReference type="NCBI Taxonomy" id="94130"/>
    <lineage>
        <taxon>Eukaryota</taxon>
        <taxon>Fungi</taxon>
        <taxon>Fungi incertae sedis</taxon>
        <taxon>Mucoromycota</taxon>
        <taxon>Glomeromycotina</taxon>
        <taxon>Glomeromycetes</taxon>
        <taxon>Glomerales</taxon>
        <taxon>Glomeraceae</taxon>
        <taxon>Rhizophagus</taxon>
    </lineage>
</organism>
<reference evidence="1" key="1">
    <citation type="submission" date="2019-10" db="EMBL/GenBank/DDBJ databases">
        <title>Conservation and host-specific expression of non-tandemly repeated heterogenous ribosome RNA gene in arbuscular mycorrhizal fungi.</title>
        <authorList>
            <person name="Maeda T."/>
            <person name="Kobayashi Y."/>
            <person name="Nakagawa T."/>
            <person name="Ezawa T."/>
            <person name="Yamaguchi K."/>
            <person name="Bino T."/>
            <person name="Nishimoto Y."/>
            <person name="Shigenobu S."/>
            <person name="Kawaguchi M."/>
        </authorList>
    </citation>
    <scope>NUCLEOTIDE SEQUENCE</scope>
    <source>
        <strain evidence="1">HR1</strain>
    </source>
</reference>
<dbReference type="EMBL" id="BLAL01000071">
    <property type="protein sequence ID" value="GES83541.1"/>
    <property type="molecule type" value="Genomic_DNA"/>
</dbReference>
<name>A0A8H3QL87_9GLOM</name>
<gene>
    <name evidence="1" type="ORF">RCL2_001069400</name>
</gene>
<evidence type="ECO:0000313" key="1">
    <source>
        <dbReference type="EMBL" id="GES83541.1"/>
    </source>
</evidence>
<protein>
    <submittedName>
        <fullName evidence="1">Uncharacterized protein</fullName>
    </submittedName>
</protein>
<dbReference type="Proteomes" id="UP000615446">
    <property type="component" value="Unassembled WGS sequence"/>
</dbReference>
<sequence>MTIVQRKITIEYVFYNFLPSIIHSEVTKFLFKITFLDHHSKIETIYTTTNSSLGYADDADQVSLSHEFKVFCHSISRFGFAYKNVF</sequence>
<dbReference type="AlphaFoldDB" id="A0A8H3QL87"/>